<keyword evidence="3" id="KW-1185">Reference proteome</keyword>
<organism evidence="2 3">
    <name type="scientific">Nocardia iowensis</name>
    <dbReference type="NCBI Taxonomy" id="204891"/>
    <lineage>
        <taxon>Bacteria</taxon>
        <taxon>Bacillati</taxon>
        <taxon>Actinomycetota</taxon>
        <taxon>Actinomycetes</taxon>
        <taxon>Mycobacteriales</taxon>
        <taxon>Nocardiaceae</taxon>
        <taxon>Nocardia</taxon>
    </lineage>
</organism>
<dbReference type="EMBL" id="CP078145">
    <property type="protein sequence ID" value="QXN93005.1"/>
    <property type="molecule type" value="Genomic_DNA"/>
</dbReference>
<keyword evidence="1" id="KW-0812">Transmembrane</keyword>
<evidence type="ECO:0008006" key="4">
    <source>
        <dbReference type="Google" id="ProtNLM"/>
    </source>
</evidence>
<keyword evidence="1" id="KW-0472">Membrane</keyword>
<proteinExistence type="predicted"/>
<feature type="transmembrane region" description="Helical" evidence="1">
    <location>
        <begin position="160"/>
        <end position="177"/>
    </location>
</feature>
<evidence type="ECO:0000313" key="3">
    <source>
        <dbReference type="Proteomes" id="UP000694257"/>
    </source>
</evidence>
<reference evidence="2 3" key="1">
    <citation type="submission" date="2021-07" db="EMBL/GenBank/DDBJ databases">
        <title>Whole Genome Sequence of Nocardia Iowensis.</title>
        <authorList>
            <person name="Lamm A."/>
            <person name="Collins-Fairclough A.M."/>
            <person name="Bunk B."/>
            <person name="Sproer C."/>
        </authorList>
    </citation>
    <scope>NUCLEOTIDE SEQUENCE [LARGE SCALE GENOMIC DNA]</scope>
    <source>
        <strain evidence="2 3">NRRL 5646</strain>
    </source>
</reference>
<feature type="transmembrane region" description="Helical" evidence="1">
    <location>
        <begin position="333"/>
        <end position="353"/>
    </location>
</feature>
<feature type="transmembrane region" description="Helical" evidence="1">
    <location>
        <begin position="221"/>
        <end position="242"/>
    </location>
</feature>
<dbReference type="RefSeq" id="WP_218474692.1">
    <property type="nucleotide sequence ID" value="NZ_BAABJN010000001.1"/>
</dbReference>
<sequence>MSSQTFERRKVRAWIAVCAGVMLGPASGGQLVLLTKPLGGALGVPGAVIGFVALAGLIFGCLTVPLCLWLLRRYSASALAAAFAVVAGSATIVAGLLPGIWVFTVGVLLAGACAGPLLIIGRALVANVDSRTLSGWHAVMITGVAMAAVLAVVYDGAPGTGLIITGSLGAVVAPLSIRRRAAPQFTGRLRDWWSLRQEPLGYSAPLAITADRPRLRHSSLLLGYAAIGLAIGGTTLPALHLLLFRWNALGTEQATWLLLAAIPAVFAVALPGRIDAVVPLLILAAGGPLLVGTAPGALPLATGMAVTLTAACRAAALLDTTVFAGVGLADRAVVCVVTAAVAVAGALVGLGMVDLLGRFIGTGSALALLALAILAVAFRCGRHATVPAHRQSIPGLAPEGGA</sequence>
<protein>
    <recommendedName>
        <fullName evidence="4">MFS transporter</fullName>
    </recommendedName>
</protein>
<feature type="transmembrane region" description="Helical" evidence="1">
    <location>
        <begin position="359"/>
        <end position="380"/>
    </location>
</feature>
<name>A0ABX8RXB3_NOCIO</name>
<feature type="transmembrane region" description="Helical" evidence="1">
    <location>
        <begin position="254"/>
        <end position="270"/>
    </location>
</feature>
<accession>A0ABX8RXB3</accession>
<feature type="transmembrane region" description="Helical" evidence="1">
    <location>
        <begin position="44"/>
        <end position="71"/>
    </location>
</feature>
<evidence type="ECO:0000313" key="2">
    <source>
        <dbReference type="EMBL" id="QXN93005.1"/>
    </source>
</evidence>
<dbReference type="Proteomes" id="UP000694257">
    <property type="component" value="Chromosome"/>
</dbReference>
<evidence type="ECO:0000256" key="1">
    <source>
        <dbReference type="SAM" id="Phobius"/>
    </source>
</evidence>
<feature type="transmembrane region" description="Helical" evidence="1">
    <location>
        <begin position="136"/>
        <end position="154"/>
    </location>
</feature>
<feature type="transmembrane region" description="Helical" evidence="1">
    <location>
        <begin position="103"/>
        <end position="124"/>
    </location>
</feature>
<gene>
    <name evidence="2" type="ORF">KV110_07815</name>
</gene>
<feature type="transmembrane region" description="Helical" evidence="1">
    <location>
        <begin position="78"/>
        <end position="97"/>
    </location>
</feature>
<feature type="transmembrane region" description="Helical" evidence="1">
    <location>
        <begin position="304"/>
        <end position="326"/>
    </location>
</feature>
<keyword evidence="1" id="KW-1133">Transmembrane helix</keyword>
<feature type="transmembrane region" description="Helical" evidence="1">
    <location>
        <begin position="277"/>
        <end position="298"/>
    </location>
</feature>